<feature type="transmembrane region" description="Helical" evidence="1">
    <location>
        <begin position="20"/>
        <end position="41"/>
    </location>
</feature>
<keyword evidence="3" id="KW-1185">Reference proteome</keyword>
<dbReference type="EMBL" id="JBCIVJ010000009">
    <property type="protein sequence ID" value="MEN0579961.1"/>
    <property type="molecule type" value="Genomic_DNA"/>
</dbReference>
<organism evidence="2 3">
    <name type="scientific">Phytobacter palmae</name>
    <dbReference type="NCBI Taxonomy" id="1855371"/>
    <lineage>
        <taxon>Bacteria</taxon>
        <taxon>Pseudomonadati</taxon>
        <taxon>Pseudomonadota</taxon>
        <taxon>Gammaproteobacteria</taxon>
        <taxon>Enterobacterales</taxon>
        <taxon>Enterobacteriaceae</taxon>
        <taxon>Phytobacter</taxon>
    </lineage>
</organism>
<keyword evidence="1" id="KW-0812">Transmembrane</keyword>
<keyword evidence="1" id="KW-1133">Transmembrane helix</keyword>
<protein>
    <submittedName>
        <fullName evidence="2">Poly-beta-1,6-N-acetyl-D-glucosamine biosynthesis protein PgaD</fullName>
    </submittedName>
</protein>
<feature type="transmembrane region" description="Helical" evidence="1">
    <location>
        <begin position="61"/>
        <end position="79"/>
    </location>
</feature>
<reference evidence="2 3" key="1">
    <citation type="submission" date="2024-02" db="EMBL/GenBank/DDBJ databases">
        <title>Whole genome of MDR Enterobacteriaceae from southern Thailand.</title>
        <authorList>
            <person name="Surachat K."/>
        </authorList>
    </citation>
    <scope>NUCLEOTIDE SEQUENCE [LARGE SCALE GENOMIC DNA]</scope>
    <source>
        <strain evidence="2 3">PSU_29</strain>
    </source>
</reference>
<evidence type="ECO:0000313" key="3">
    <source>
        <dbReference type="Proteomes" id="UP001411173"/>
    </source>
</evidence>
<dbReference type="Pfam" id="PF13994">
    <property type="entry name" value="PgaD"/>
    <property type="match status" value="1"/>
</dbReference>
<accession>A0ABU9V5M3</accession>
<comment type="caution">
    <text evidence="2">The sequence shown here is derived from an EMBL/GenBank/DDBJ whole genome shotgun (WGS) entry which is preliminary data.</text>
</comment>
<evidence type="ECO:0000256" key="1">
    <source>
        <dbReference type="SAM" id="Phobius"/>
    </source>
</evidence>
<name>A0ABU9V5M3_9ENTR</name>
<keyword evidence="1" id="KW-0472">Membrane</keyword>
<evidence type="ECO:0000313" key="2">
    <source>
        <dbReference type="EMBL" id="MEN0579961.1"/>
    </source>
</evidence>
<dbReference type="NCBIfam" id="TIGR03940">
    <property type="entry name" value="PGA_PgaD"/>
    <property type="match status" value="1"/>
</dbReference>
<dbReference type="RefSeq" id="WP_343194064.1">
    <property type="nucleotide sequence ID" value="NZ_JBCIVJ010000009.1"/>
</dbReference>
<dbReference type="InterPro" id="IPR023829">
    <property type="entry name" value="PGA_PgaD"/>
</dbReference>
<gene>
    <name evidence="2" type="primary">pgaD</name>
    <name evidence="2" type="ORF">AAIG39_13205</name>
</gene>
<proteinExistence type="predicted"/>
<sequence>MIESLIFTEQRLFPRLLDVLLTLIAWLGFCWLIASGLVVAIKHDPFMGVRPFYTTLSTLSVYLLVACTISLALILWAKYNQLRFRVERRQRRPGLEDHEVAASFNITPELAQAMSRAQVFTLAHYDTGAIDRVWLAKMLAENQDSLVSKKEIHA</sequence>
<dbReference type="Proteomes" id="UP001411173">
    <property type="component" value="Unassembled WGS sequence"/>
</dbReference>